<dbReference type="Pfam" id="PF04117">
    <property type="entry name" value="Mpv17_PMP22"/>
    <property type="match status" value="1"/>
</dbReference>
<proteinExistence type="inferred from homology"/>
<evidence type="ECO:0000313" key="7">
    <source>
        <dbReference type="EMBL" id="EFC43867.1"/>
    </source>
</evidence>
<name>D2VHD2_NAEGR</name>
<evidence type="ECO:0000256" key="1">
    <source>
        <dbReference type="ARBA" id="ARBA00004141"/>
    </source>
</evidence>
<evidence type="ECO:0000256" key="3">
    <source>
        <dbReference type="ARBA" id="ARBA00022692"/>
    </source>
</evidence>
<accession>D2VHD2</accession>
<protein>
    <submittedName>
        <fullName evidence="7">Predicted protein</fullName>
    </submittedName>
</protein>
<evidence type="ECO:0000256" key="5">
    <source>
        <dbReference type="ARBA" id="ARBA00023136"/>
    </source>
</evidence>
<dbReference type="PANTHER" id="PTHR11266">
    <property type="entry name" value="PEROXISOMAL MEMBRANE PROTEIN 2, PXMP2 MPV17"/>
    <property type="match status" value="1"/>
</dbReference>
<keyword evidence="5" id="KW-0472">Membrane</keyword>
<sequence>MFHNVFSKGWSLYSQNLIKRPLITKGLTAATCYTVSDAFIQHANYLQNNSTEKGQYQHDYSRSVKSFIYGVCVLGPTLHYWFRALDKIVPNVKGNSLPLPKIHIDKVPSPFFRKSTNNQLLLSNNGLTRGITNSIVQYSPHTINLQWLTKFSPQRLVWSAKRVLIEQSSYALLMTGVYFISSTTLDFIFDKSLLNQSIGERINAWATTIKSRLTSEYKEYHMNNLKIQPFSTFFNFLLVPPIYRGLALNLFNVGLNVNKWRNSK</sequence>
<dbReference type="KEGG" id="ngr:NAEGRDRAFT_68175"/>
<evidence type="ECO:0000256" key="2">
    <source>
        <dbReference type="ARBA" id="ARBA00006824"/>
    </source>
</evidence>
<comment type="similarity">
    <text evidence="2 6">Belongs to the peroxisomal membrane protein PXMP2/4 family.</text>
</comment>
<dbReference type="VEuPathDB" id="AmoebaDB:NAEGRDRAFT_68175"/>
<dbReference type="InParanoid" id="D2VHD2"/>
<dbReference type="AlphaFoldDB" id="D2VHD2"/>
<keyword evidence="3" id="KW-0812">Transmembrane</keyword>
<keyword evidence="8" id="KW-1185">Reference proteome</keyword>
<dbReference type="GO" id="GO:0016020">
    <property type="term" value="C:membrane"/>
    <property type="evidence" value="ECO:0007669"/>
    <property type="project" value="UniProtKB-SubCell"/>
</dbReference>
<dbReference type="STRING" id="5762.D2VHD2"/>
<evidence type="ECO:0000256" key="4">
    <source>
        <dbReference type="ARBA" id="ARBA00022989"/>
    </source>
</evidence>
<dbReference type="EMBL" id="GG738871">
    <property type="protein sequence ID" value="EFC43867.1"/>
    <property type="molecule type" value="Genomic_DNA"/>
</dbReference>
<keyword evidence="4" id="KW-1133">Transmembrane helix</keyword>
<evidence type="ECO:0000313" key="8">
    <source>
        <dbReference type="Proteomes" id="UP000006671"/>
    </source>
</evidence>
<dbReference type="Proteomes" id="UP000006671">
    <property type="component" value="Unassembled WGS sequence"/>
</dbReference>
<dbReference type="GeneID" id="8856593"/>
<evidence type="ECO:0000256" key="6">
    <source>
        <dbReference type="RuleBase" id="RU363053"/>
    </source>
</evidence>
<organism evidence="8">
    <name type="scientific">Naegleria gruberi</name>
    <name type="common">Amoeba</name>
    <dbReference type="NCBI Taxonomy" id="5762"/>
    <lineage>
        <taxon>Eukaryota</taxon>
        <taxon>Discoba</taxon>
        <taxon>Heterolobosea</taxon>
        <taxon>Tetramitia</taxon>
        <taxon>Eutetramitia</taxon>
        <taxon>Vahlkampfiidae</taxon>
        <taxon>Naegleria</taxon>
    </lineage>
</organism>
<gene>
    <name evidence="7" type="ORF">NAEGRDRAFT_68175</name>
</gene>
<dbReference type="InterPro" id="IPR007248">
    <property type="entry name" value="Mpv17_PMP22"/>
</dbReference>
<reference evidence="7 8" key="1">
    <citation type="journal article" date="2010" name="Cell">
        <title>The genome of Naegleria gruberi illuminates early eukaryotic versatility.</title>
        <authorList>
            <person name="Fritz-Laylin L.K."/>
            <person name="Prochnik S.E."/>
            <person name="Ginger M.L."/>
            <person name="Dacks J.B."/>
            <person name="Carpenter M.L."/>
            <person name="Field M.C."/>
            <person name="Kuo A."/>
            <person name="Paredez A."/>
            <person name="Chapman J."/>
            <person name="Pham J."/>
            <person name="Shu S."/>
            <person name="Neupane R."/>
            <person name="Cipriano M."/>
            <person name="Mancuso J."/>
            <person name="Tu H."/>
            <person name="Salamov A."/>
            <person name="Lindquist E."/>
            <person name="Shapiro H."/>
            <person name="Lucas S."/>
            <person name="Grigoriev I.V."/>
            <person name="Cande W.Z."/>
            <person name="Fulton C."/>
            <person name="Rokhsar D.S."/>
            <person name="Dawson S.C."/>
        </authorList>
    </citation>
    <scope>NUCLEOTIDE SEQUENCE [LARGE SCALE GENOMIC DNA]</scope>
    <source>
        <strain evidence="7 8">NEG-M</strain>
    </source>
</reference>
<dbReference type="RefSeq" id="XP_002676611.1">
    <property type="nucleotide sequence ID" value="XM_002676565.1"/>
</dbReference>
<dbReference type="OrthoDB" id="430207at2759"/>
<dbReference type="GO" id="GO:0005737">
    <property type="term" value="C:cytoplasm"/>
    <property type="evidence" value="ECO:0007669"/>
    <property type="project" value="TreeGrafter"/>
</dbReference>
<comment type="subcellular location">
    <subcellularLocation>
        <location evidence="1">Membrane</location>
        <topology evidence="1">Multi-pass membrane protein</topology>
    </subcellularLocation>
</comment>